<evidence type="ECO:0000313" key="4">
    <source>
        <dbReference type="EMBL" id="KAJ8898732.1"/>
    </source>
</evidence>
<gene>
    <name evidence="4" type="ORF">K2173_004909</name>
</gene>
<dbReference type="CDD" id="cd21865">
    <property type="entry name" value="DEUBAD_NFRKB"/>
    <property type="match status" value="1"/>
</dbReference>
<dbReference type="EMBL" id="JAIWQS010000008">
    <property type="protein sequence ID" value="KAJ8898732.1"/>
    <property type="molecule type" value="Genomic_DNA"/>
</dbReference>
<evidence type="ECO:0000256" key="2">
    <source>
        <dbReference type="ARBA" id="ARBA00023242"/>
    </source>
</evidence>
<organism evidence="4 5">
    <name type="scientific">Erythroxylum novogranatense</name>
    <dbReference type="NCBI Taxonomy" id="1862640"/>
    <lineage>
        <taxon>Eukaryota</taxon>
        <taxon>Viridiplantae</taxon>
        <taxon>Streptophyta</taxon>
        <taxon>Embryophyta</taxon>
        <taxon>Tracheophyta</taxon>
        <taxon>Spermatophyta</taxon>
        <taxon>Magnoliopsida</taxon>
        <taxon>eudicotyledons</taxon>
        <taxon>Gunneridae</taxon>
        <taxon>Pentapetalae</taxon>
        <taxon>rosids</taxon>
        <taxon>fabids</taxon>
        <taxon>Malpighiales</taxon>
        <taxon>Erythroxylaceae</taxon>
        <taxon>Erythroxylum</taxon>
    </lineage>
</organism>
<comment type="subcellular location">
    <subcellularLocation>
        <location evidence="1">Nucleus</location>
    </subcellularLocation>
</comment>
<evidence type="ECO:0000259" key="3">
    <source>
        <dbReference type="PROSITE" id="PS51916"/>
    </source>
</evidence>
<keyword evidence="2" id="KW-0539">Nucleus</keyword>
<proteinExistence type="predicted"/>
<dbReference type="InterPro" id="IPR044867">
    <property type="entry name" value="DEUBAD_dom"/>
</dbReference>
<sequence length="591" mass="66677">MGIQKIGHRIFNCSKSAYPFKSAAKEWEDSPCFGFDFEDDPDDCDLEESSCEISMVEGELCSIPYDLYGLPNLREILSLDTWNSCLTEKERLYLSAYLPDMDQQTFQWTMKELLGGSDMLFGNPVDTFFKRLKGGFYPPKVACLRQGLLFLQKKMYYHSLRSHHTKMIKMFIEMRNIWDLCDRSPGVEERISIWKKRRKQRDAYLLDLNKFPKDDNVLNKEVNLDLRELKSLQTEGIKDNLHGVSANFKRYVGKTCLAKGVWKVNPHVNSSVRIHNPVNGALRSVPKGVLKILPKVPSYPEVQSAELLRAARQDFLIKTQGVTGFQFSALPAYVHLPGASALYESHLWQKIDGRSEHSTLNQSHCVLNQQDSVAGTINAPESSTKKVKKDAHSDVSIPVECKMIGGDVGIHLANKYELSMDPVYAGMPVFSGKEFWLNMSTGSSDFPLKCFELHPFDTQYRGGEQCLAPTKNEFISSQAKITQAVPRMSDIGHGEEEKIMTSSLDQLTGNSNCTNVRESKQLLGKSSLSRGFKDGTVPPLTYKRRKVLSKVNPSDSNKTLTMREDLISAVPEEPNQHLNEGAKAMNVKFTC</sequence>
<feature type="domain" description="DEUBAD" evidence="3">
    <location>
        <begin position="64"/>
        <end position="177"/>
    </location>
</feature>
<keyword evidence="5" id="KW-1185">Reference proteome</keyword>
<dbReference type="PANTHER" id="PTHR13052:SF3">
    <property type="entry name" value="NUCLEAR FACTOR RELATED TO KAPPA-B-BINDING PROTEIN"/>
    <property type="match status" value="1"/>
</dbReference>
<dbReference type="PROSITE" id="PS51916">
    <property type="entry name" value="DEUBAD"/>
    <property type="match status" value="1"/>
</dbReference>
<evidence type="ECO:0000313" key="5">
    <source>
        <dbReference type="Proteomes" id="UP001159364"/>
    </source>
</evidence>
<comment type="caution">
    <text evidence="4">The sequence shown here is derived from an EMBL/GenBank/DDBJ whole genome shotgun (WGS) entry which is preliminary data.</text>
</comment>
<dbReference type="AlphaFoldDB" id="A0AAV8UBV4"/>
<reference evidence="4 5" key="1">
    <citation type="submission" date="2021-09" db="EMBL/GenBank/DDBJ databases">
        <title>Genomic insights and catalytic innovation underlie evolution of tropane alkaloids biosynthesis.</title>
        <authorList>
            <person name="Wang Y.-J."/>
            <person name="Tian T."/>
            <person name="Huang J.-P."/>
            <person name="Huang S.-X."/>
        </authorList>
    </citation>
    <scope>NUCLEOTIDE SEQUENCE [LARGE SCALE GENOMIC DNA]</scope>
    <source>
        <strain evidence="4">KIB-2018</strain>
        <tissue evidence="4">Leaf</tissue>
    </source>
</reference>
<dbReference type="PANTHER" id="PTHR13052">
    <property type="entry name" value="NFRKB-RELATED"/>
    <property type="match status" value="1"/>
</dbReference>
<dbReference type="Proteomes" id="UP001159364">
    <property type="component" value="Linkage Group LG08"/>
</dbReference>
<dbReference type="InterPro" id="IPR024867">
    <property type="entry name" value="NFRKB"/>
</dbReference>
<name>A0AAV8UBV4_9ROSI</name>
<protein>
    <recommendedName>
        <fullName evidence="3">DEUBAD domain-containing protein</fullName>
    </recommendedName>
</protein>
<evidence type="ECO:0000256" key="1">
    <source>
        <dbReference type="ARBA" id="ARBA00004123"/>
    </source>
</evidence>
<accession>A0AAV8UBV4</accession>
<dbReference type="GO" id="GO:0031011">
    <property type="term" value="C:Ino80 complex"/>
    <property type="evidence" value="ECO:0007669"/>
    <property type="project" value="InterPro"/>
</dbReference>